<dbReference type="Proteomes" id="UP000614811">
    <property type="component" value="Unassembled WGS sequence"/>
</dbReference>
<feature type="signal peptide" evidence="2">
    <location>
        <begin position="1"/>
        <end position="21"/>
    </location>
</feature>
<proteinExistence type="predicted"/>
<sequence>MKTLALIHVIICFALAAMNHAAATSLIERENNDGALCDLPSARNVAYSAVTALPVSAPSSRHQYGESEVEIAELWLPSGESSVVPEDGYPVVIFIHGGCWLNQFDISHSHAMSTALRHAGYAVWSLEYRRTGDPNGGWPNTYTDVLNGIDALFELDTVPLDLSRVVLTGHSAGGHLALLAGSDRTERLQGVIGLAAIVDIERYARGKNSCQTATPAFMGGTPDELVRHYREANPIHRTLHPMTRLLHGDLDSIVPIEQTLALQELTQITEGAGHFDWVHPGTPAFKSLLRNLAELLP</sequence>
<dbReference type="SUPFAM" id="SSF53474">
    <property type="entry name" value="alpha/beta-Hydrolases"/>
    <property type="match status" value="1"/>
</dbReference>
<feature type="domain" description="BD-FAE-like" evidence="3">
    <location>
        <begin position="87"/>
        <end position="264"/>
    </location>
</feature>
<reference evidence="4" key="1">
    <citation type="journal article" date="2014" name="Int. J. Syst. Evol. Microbiol.">
        <title>Complete genome sequence of Corynebacterium casei LMG S-19264T (=DSM 44701T), isolated from a smear-ripened cheese.</title>
        <authorList>
            <consortium name="US DOE Joint Genome Institute (JGI-PGF)"/>
            <person name="Walter F."/>
            <person name="Albersmeier A."/>
            <person name="Kalinowski J."/>
            <person name="Ruckert C."/>
        </authorList>
    </citation>
    <scope>NUCLEOTIDE SEQUENCE</scope>
    <source>
        <strain evidence="4">KCTC 12711</strain>
    </source>
</reference>
<evidence type="ECO:0000256" key="2">
    <source>
        <dbReference type="SAM" id="SignalP"/>
    </source>
</evidence>
<keyword evidence="2" id="KW-0732">Signal</keyword>
<comment type="caution">
    <text evidence="4">The sequence shown here is derived from an EMBL/GenBank/DDBJ whole genome shotgun (WGS) entry which is preliminary data.</text>
</comment>
<dbReference type="Gene3D" id="3.40.50.1820">
    <property type="entry name" value="alpha/beta hydrolase"/>
    <property type="match status" value="1"/>
</dbReference>
<dbReference type="GO" id="GO:0016787">
    <property type="term" value="F:hydrolase activity"/>
    <property type="evidence" value="ECO:0007669"/>
    <property type="project" value="UniProtKB-KW"/>
</dbReference>
<evidence type="ECO:0000256" key="1">
    <source>
        <dbReference type="ARBA" id="ARBA00022801"/>
    </source>
</evidence>
<evidence type="ECO:0000313" key="5">
    <source>
        <dbReference type="Proteomes" id="UP000614811"/>
    </source>
</evidence>
<gene>
    <name evidence="4" type="ORF">GCM10008090_03190</name>
</gene>
<dbReference type="PANTHER" id="PTHR48081:SF33">
    <property type="entry name" value="KYNURENINE FORMAMIDASE"/>
    <property type="match status" value="1"/>
</dbReference>
<dbReference type="PANTHER" id="PTHR48081">
    <property type="entry name" value="AB HYDROLASE SUPERFAMILY PROTEIN C4A8.06C"/>
    <property type="match status" value="1"/>
</dbReference>
<dbReference type="InterPro" id="IPR050300">
    <property type="entry name" value="GDXG_lipolytic_enzyme"/>
</dbReference>
<dbReference type="EMBL" id="BMXA01000001">
    <property type="protein sequence ID" value="GGZ98161.1"/>
    <property type="molecule type" value="Genomic_DNA"/>
</dbReference>
<protein>
    <recommendedName>
        <fullName evidence="3">BD-FAE-like domain-containing protein</fullName>
    </recommendedName>
</protein>
<dbReference type="InterPro" id="IPR049492">
    <property type="entry name" value="BD-FAE-like_dom"/>
</dbReference>
<name>A0A918VHY9_9GAMM</name>
<dbReference type="Pfam" id="PF20434">
    <property type="entry name" value="BD-FAE"/>
    <property type="match status" value="1"/>
</dbReference>
<reference evidence="4" key="2">
    <citation type="submission" date="2020-09" db="EMBL/GenBank/DDBJ databases">
        <authorList>
            <person name="Sun Q."/>
            <person name="Kim S."/>
        </authorList>
    </citation>
    <scope>NUCLEOTIDE SEQUENCE</scope>
    <source>
        <strain evidence="4">KCTC 12711</strain>
    </source>
</reference>
<evidence type="ECO:0000259" key="3">
    <source>
        <dbReference type="Pfam" id="PF20434"/>
    </source>
</evidence>
<dbReference type="InterPro" id="IPR029058">
    <property type="entry name" value="AB_hydrolase_fold"/>
</dbReference>
<evidence type="ECO:0000313" key="4">
    <source>
        <dbReference type="EMBL" id="GGZ98161.1"/>
    </source>
</evidence>
<keyword evidence="5" id="KW-1185">Reference proteome</keyword>
<feature type="chain" id="PRO_5037064870" description="BD-FAE-like domain-containing protein" evidence="2">
    <location>
        <begin position="22"/>
        <end position="297"/>
    </location>
</feature>
<keyword evidence="1" id="KW-0378">Hydrolase</keyword>
<dbReference type="RefSeq" id="WP_189398255.1">
    <property type="nucleotide sequence ID" value="NZ_BMXA01000001.1"/>
</dbReference>
<organism evidence="4 5">
    <name type="scientific">Arenicella chitinivorans</name>
    <dbReference type="NCBI Taxonomy" id="1329800"/>
    <lineage>
        <taxon>Bacteria</taxon>
        <taxon>Pseudomonadati</taxon>
        <taxon>Pseudomonadota</taxon>
        <taxon>Gammaproteobacteria</taxon>
        <taxon>Arenicellales</taxon>
        <taxon>Arenicellaceae</taxon>
        <taxon>Arenicella</taxon>
    </lineage>
</organism>
<dbReference type="AlphaFoldDB" id="A0A918VHY9"/>
<accession>A0A918VHY9</accession>